<accession>A0A2P5X661</accession>
<dbReference type="AlphaFoldDB" id="A0A2P5X661"/>
<organism evidence="1 2">
    <name type="scientific">Gossypium barbadense</name>
    <name type="common">Sea Island cotton</name>
    <name type="synonym">Hibiscus barbadensis</name>
    <dbReference type="NCBI Taxonomy" id="3634"/>
    <lineage>
        <taxon>Eukaryota</taxon>
        <taxon>Viridiplantae</taxon>
        <taxon>Streptophyta</taxon>
        <taxon>Embryophyta</taxon>
        <taxon>Tracheophyta</taxon>
        <taxon>Spermatophyta</taxon>
        <taxon>Magnoliopsida</taxon>
        <taxon>eudicotyledons</taxon>
        <taxon>Gunneridae</taxon>
        <taxon>Pentapetalae</taxon>
        <taxon>rosids</taxon>
        <taxon>malvids</taxon>
        <taxon>Malvales</taxon>
        <taxon>Malvaceae</taxon>
        <taxon>Malvoideae</taxon>
        <taxon>Gossypium</taxon>
    </lineage>
</organism>
<proteinExistence type="predicted"/>
<name>A0A2P5X661_GOSBA</name>
<dbReference type="EMBL" id="KZ665586">
    <property type="protein sequence ID" value="PPR98822.1"/>
    <property type="molecule type" value="Genomic_DNA"/>
</dbReference>
<sequence>MNELFELELWRIIGQGNDESGGGYPSGGRGSLVHKSCAVGVFSSCLMMSFGALYDCDKIRNSLENIMKHINWGTRSWGTPVCLRFSSYVSWFSKLGALVYMAMLHGRVNLRLLLPHPCMQAHTRVIMAVSTMGLATGMSNARAKLTGETTEYRKRNFFIRFRSGNGGSAASSSTLSPTLS</sequence>
<gene>
    <name evidence="1" type="ORF">GOBAR_AA21846</name>
</gene>
<protein>
    <submittedName>
        <fullName evidence="1">Uncharacterized protein</fullName>
    </submittedName>
</protein>
<dbReference type="Proteomes" id="UP000239757">
    <property type="component" value="Unassembled WGS sequence"/>
</dbReference>
<evidence type="ECO:0000313" key="1">
    <source>
        <dbReference type="EMBL" id="PPR98822.1"/>
    </source>
</evidence>
<reference evidence="1 2" key="1">
    <citation type="submission" date="2015-01" db="EMBL/GenBank/DDBJ databases">
        <title>Genome of allotetraploid Gossypium barbadense reveals genomic plasticity and fiber elongation in cotton evolution.</title>
        <authorList>
            <person name="Chen X."/>
            <person name="Liu X."/>
            <person name="Zhao B."/>
            <person name="Zheng H."/>
            <person name="Hu Y."/>
            <person name="Lu G."/>
            <person name="Yang C."/>
            <person name="Chen J."/>
            <person name="Shan C."/>
            <person name="Zhang L."/>
            <person name="Zhou Y."/>
            <person name="Wang L."/>
            <person name="Guo W."/>
            <person name="Bai Y."/>
            <person name="Ruan J."/>
            <person name="Shangguan X."/>
            <person name="Mao Y."/>
            <person name="Jiang J."/>
            <person name="Zhu Y."/>
            <person name="Lei J."/>
            <person name="Kang H."/>
            <person name="Chen S."/>
            <person name="He X."/>
            <person name="Wang R."/>
            <person name="Wang Y."/>
            <person name="Chen J."/>
            <person name="Wang L."/>
            <person name="Yu S."/>
            <person name="Wang B."/>
            <person name="Wei J."/>
            <person name="Song S."/>
            <person name="Lu X."/>
            <person name="Gao Z."/>
            <person name="Gu W."/>
            <person name="Deng X."/>
            <person name="Ma D."/>
            <person name="Wang S."/>
            <person name="Liang W."/>
            <person name="Fang L."/>
            <person name="Cai C."/>
            <person name="Zhu X."/>
            <person name="Zhou B."/>
            <person name="Zhang Y."/>
            <person name="Chen Z."/>
            <person name="Xu S."/>
            <person name="Zhu R."/>
            <person name="Wang S."/>
            <person name="Zhang T."/>
            <person name="Zhao G."/>
        </authorList>
    </citation>
    <scope>NUCLEOTIDE SEQUENCE [LARGE SCALE GENOMIC DNA]</scope>
    <source>
        <strain evidence="2">cv. Xinhai21</strain>
        <tissue evidence="1">Leaf</tissue>
    </source>
</reference>
<evidence type="ECO:0000313" key="2">
    <source>
        <dbReference type="Proteomes" id="UP000239757"/>
    </source>
</evidence>